<dbReference type="InterPro" id="IPR022642">
    <property type="entry name" value="CheR_C"/>
</dbReference>
<reference evidence="13 14" key="1">
    <citation type="journal article" date="2015" name="Antonie Van Leeuwenhoek">
        <title>Bosea vaviloviae sp. nov., a new species of slow-growing rhizobia isolated from nodules of the relict species Vavilovia formosa (Stev.) Fed.</title>
        <authorList>
            <person name="Safronova V.I."/>
            <person name="Kuznetsova I.G."/>
            <person name="Sazanova A.L."/>
            <person name="Kimeklis A.K."/>
            <person name="Belimov A.A."/>
            <person name="Andronov E.E."/>
            <person name="Pinaev A.G."/>
            <person name="Chizhevskaya E.P."/>
            <person name="Pukhaev A.R."/>
            <person name="Popov K.P."/>
            <person name="Willems A."/>
            <person name="Tikhonovich I.A."/>
        </authorList>
    </citation>
    <scope>NUCLEOTIDE SEQUENCE [LARGE SCALE GENOMIC DNA]</scope>
    <source>
        <strain evidence="13 14">Vaf18</strain>
    </source>
</reference>
<evidence type="ECO:0000256" key="6">
    <source>
        <dbReference type="ARBA" id="ARBA00022741"/>
    </source>
</evidence>
<dbReference type="PANTHER" id="PTHR24422:SF27">
    <property type="entry name" value="PROTEIN-GLUTAMATE O-METHYLTRANSFERASE"/>
    <property type="match status" value="1"/>
</dbReference>
<keyword evidence="6" id="KW-0547">Nucleotide-binding</keyword>
<dbReference type="PROSITE" id="PS50122">
    <property type="entry name" value="CHEB"/>
    <property type="match status" value="1"/>
</dbReference>
<dbReference type="EMBL" id="CP017147">
    <property type="protein sequence ID" value="AOO84310.1"/>
    <property type="molecule type" value="Genomic_DNA"/>
</dbReference>
<dbReference type="Pfam" id="PF07536">
    <property type="entry name" value="HWE_HK"/>
    <property type="match status" value="1"/>
</dbReference>
<dbReference type="InterPro" id="IPR022641">
    <property type="entry name" value="CheR_N"/>
</dbReference>
<dbReference type="CDD" id="cd16434">
    <property type="entry name" value="CheB-CheR_fusion"/>
    <property type="match status" value="1"/>
</dbReference>
<feature type="domain" description="CheB-type methylesterase" evidence="11">
    <location>
        <begin position="1"/>
        <end position="180"/>
    </location>
</feature>
<dbReference type="InterPro" id="IPR029063">
    <property type="entry name" value="SAM-dependent_MTases_sf"/>
</dbReference>
<evidence type="ECO:0000259" key="11">
    <source>
        <dbReference type="PROSITE" id="PS50122"/>
    </source>
</evidence>
<dbReference type="InterPro" id="IPR035909">
    <property type="entry name" value="CheB_C"/>
</dbReference>
<dbReference type="Pfam" id="PF01339">
    <property type="entry name" value="CheB_methylest"/>
    <property type="match status" value="1"/>
</dbReference>
<dbReference type="Gene3D" id="3.40.50.150">
    <property type="entry name" value="Vaccinia Virus protein VP39"/>
    <property type="match status" value="1"/>
</dbReference>
<dbReference type="InterPro" id="IPR000014">
    <property type="entry name" value="PAS"/>
</dbReference>
<evidence type="ECO:0000256" key="7">
    <source>
        <dbReference type="ARBA" id="ARBA00022777"/>
    </source>
</evidence>
<dbReference type="GO" id="GO:0008984">
    <property type="term" value="F:protein-glutamate methylesterase activity"/>
    <property type="evidence" value="ECO:0007669"/>
    <property type="project" value="InterPro"/>
</dbReference>
<dbReference type="Proteomes" id="UP000094969">
    <property type="component" value="Chromosome"/>
</dbReference>
<organism evidence="13 14">
    <name type="scientific">Bosea vaviloviae</name>
    <dbReference type="NCBI Taxonomy" id="1526658"/>
    <lineage>
        <taxon>Bacteria</taxon>
        <taxon>Pseudomonadati</taxon>
        <taxon>Pseudomonadota</taxon>
        <taxon>Alphaproteobacteria</taxon>
        <taxon>Hyphomicrobiales</taxon>
        <taxon>Boseaceae</taxon>
        <taxon>Bosea</taxon>
    </lineage>
</organism>
<evidence type="ECO:0000256" key="1">
    <source>
        <dbReference type="ARBA" id="ARBA00000085"/>
    </source>
</evidence>
<evidence type="ECO:0000256" key="5">
    <source>
        <dbReference type="ARBA" id="ARBA00022679"/>
    </source>
</evidence>
<dbReference type="InterPro" id="IPR000780">
    <property type="entry name" value="CheR_MeTrfase"/>
</dbReference>
<dbReference type="Pfam" id="PF03705">
    <property type="entry name" value="CheR_N"/>
    <property type="match status" value="1"/>
</dbReference>
<keyword evidence="9" id="KW-0378">Hydrolase</keyword>
<dbReference type="InterPro" id="IPR011102">
    <property type="entry name" value="Sig_transdc_His_kinase_HWE"/>
</dbReference>
<dbReference type="InterPro" id="IPR036890">
    <property type="entry name" value="HATPase_C_sf"/>
</dbReference>
<dbReference type="SMART" id="SM00911">
    <property type="entry name" value="HWE_HK"/>
    <property type="match status" value="1"/>
</dbReference>
<keyword evidence="8" id="KW-0067">ATP-binding</keyword>
<feature type="active site" evidence="9">
    <location>
        <position position="35"/>
    </location>
</feature>
<keyword evidence="4" id="KW-0597">Phosphoprotein</keyword>
<dbReference type="GO" id="GO:0004673">
    <property type="term" value="F:protein histidine kinase activity"/>
    <property type="evidence" value="ECO:0007669"/>
    <property type="project" value="UniProtKB-EC"/>
</dbReference>
<dbReference type="PANTHER" id="PTHR24422">
    <property type="entry name" value="CHEMOTAXIS PROTEIN METHYLTRANSFERASE"/>
    <property type="match status" value="1"/>
</dbReference>
<dbReference type="SUPFAM" id="SSF55874">
    <property type="entry name" value="ATPase domain of HSP90 chaperone/DNA topoisomerase II/histidine kinase"/>
    <property type="match status" value="1"/>
</dbReference>
<comment type="catalytic activity">
    <reaction evidence="1">
        <text>ATP + protein L-histidine = ADP + protein N-phospho-L-histidine.</text>
        <dbReference type="EC" id="2.7.13.3"/>
    </reaction>
</comment>
<dbReference type="Gene3D" id="3.40.50.180">
    <property type="entry name" value="Methylesterase CheB, C-terminal domain"/>
    <property type="match status" value="1"/>
</dbReference>
<dbReference type="SUPFAM" id="SSF47757">
    <property type="entry name" value="Chemotaxis receptor methyltransferase CheR, N-terminal domain"/>
    <property type="match status" value="1"/>
</dbReference>
<dbReference type="PROSITE" id="PS50123">
    <property type="entry name" value="CHER"/>
    <property type="match status" value="1"/>
</dbReference>
<dbReference type="GO" id="GO:0005737">
    <property type="term" value="C:cytoplasm"/>
    <property type="evidence" value="ECO:0007669"/>
    <property type="project" value="InterPro"/>
</dbReference>
<protein>
    <recommendedName>
        <fullName evidence="3">Blue-light-activated histidine kinase</fullName>
        <ecNumber evidence="2">2.7.13.3</ecNumber>
    </recommendedName>
</protein>
<dbReference type="SUPFAM" id="SSF55785">
    <property type="entry name" value="PYP-like sensor domain (PAS domain)"/>
    <property type="match status" value="1"/>
</dbReference>
<dbReference type="Pfam" id="PF01739">
    <property type="entry name" value="CheR"/>
    <property type="match status" value="1"/>
</dbReference>
<dbReference type="STRING" id="1526658.BHK69_08905"/>
<dbReference type="Pfam" id="PF13596">
    <property type="entry name" value="PAS_10"/>
    <property type="match status" value="1"/>
</dbReference>
<dbReference type="InterPro" id="IPR050903">
    <property type="entry name" value="Bact_Chemotaxis_MeTrfase"/>
</dbReference>
<dbReference type="PRINTS" id="PR00996">
    <property type="entry name" value="CHERMTFRASE"/>
</dbReference>
<dbReference type="InterPro" id="IPR035965">
    <property type="entry name" value="PAS-like_dom_sf"/>
</dbReference>
<dbReference type="GO" id="GO:0005524">
    <property type="term" value="F:ATP binding"/>
    <property type="evidence" value="ECO:0007669"/>
    <property type="project" value="UniProtKB-KW"/>
</dbReference>
<name>A0A1D7UAB2_9HYPH</name>
<evidence type="ECO:0000256" key="2">
    <source>
        <dbReference type="ARBA" id="ARBA00012438"/>
    </source>
</evidence>
<dbReference type="SMART" id="SM00138">
    <property type="entry name" value="MeTrc"/>
    <property type="match status" value="1"/>
</dbReference>
<dbReference type="EC" id="2.7.13.3" evidence="2"/>
<evidence type="ECO:0000256" key="8">
    <source>
        <dbReference type="ARBA" id="ARBA00022840"/>
    </source>
</evidence>
<dbReference type="GO" id="GO:0000156">
    <property type="term" value="F:phosphorelay response regulator activity"/>
    <property type="evidence" value="ECO:0007669"/>
    <property type="project" value="InterPro"/>
</dbReference>
<feature type="active site" evidence="9">
    <location>
        <position position="127"/>
    </location>
</feature>
<evidence type="ECO:0000256" key="4">
    <source>
        <dbReference type="ARBA" id="ARBA00022553"/>
    </source>
</evidence>
<gene>
    <name evidence="13" type="ORF">BHK69_08905</name>
</gene>
<dbReference type="AlphaFoldDB" id="A0A1D7UAB2"/>
<dbReference type="SUPFAM" id="SSF52738">
    <property type="entry name" value="Methylesterase CheB, C-terminal domain"/>
    <property type="match status" value="1"/>
</dbReference>
<evidence type="ECO:0000256" key="9">
    <source>
        <dbReference type="PROSITE-ProRule" id="PRU00050"/>
    </source>
</evidence>
<feature type="active site" evidence="9">
    <location>
        <position position="8"/>
    </location>
</feature>
<keyword evidence="14" id="KW-1185">Reference proteome</keyword>
<keyword evidence="7" id="KW-0418">Kinase</keyword>
<dbReference type="GO" id="GO:0008757">
    <property type="term" value="F:S-adenosylmethionine-dependent methyltransferase activity"/>
    <property type="evidence" value="ECO:0007669"/>
    <property type="project" value="InterPro"/>
</dbReference>
<proteinExistence type="predicted"/>
<dbReference type="InterPro" id="IPR000673">
    <property type="entry name" value="Sig_transdc_resp-reg_Me-estase"/>
</dbReference>
<sequence>MVVGIGASAGGLSAFKAFLTSMPTQSGMTFVLVQHLAPDHKSMLSDLLGHATGMRVLEAEDGMIAAANTVYVIPPDATLILRDRRLRVSKPAPPRALRRPIDTFFTSLAEDQGENAVCIVLAGTGNDGALGLSAVKENGGLTLAQAEFDHIAMSGMPQSATATGFVDEVMPVEQMPARLLDHQRHLSLVAPHKDDDGTRRDASRHLVTISALLRAQIGHDFVHYKEKTLVRRVQRRMQVLQIDEVPAYIARLRDDPDQIDLLFRELLIGVTQFFRDPEAFKALQAALAPKFAGDQRDDDNVRIWVPGCATGEEVYSLAILVREIIAQRPSAVRVQIFGTDIDNAAIAFARQARYRKMTGVTPERLAKWFSPDGDEYCPVRVIREMCVFSTHSVTKDPPFSKLDLISCRNLLIYMNAALQDRVLKTFHYALKPDGVLFLGPSESMTRQSRLFADSDKKHRIFRREDAVATLPDVTLRAASFSTPDLPPAGLAAGPGEDRIDKTARRMLEKYSPVYVVIDKHHDILRFSGGEAGHYLEPSSGTASLNLFGILRKALRPIVRSTLQQALSKKAAAVHEAVPVRIDGQNRAVTVIVEPLAEGGLCVVAFRDDGIRAVSRSRKATIASEAAATAAMEHELLTVRMQLQATVDELETINEERRAAAEEYQSANEELQSSNEELETSKEEMQSINEELQTVNAEVVSKNETLTHLNSDLKNLLDSTEIATSFLDSNLRIKSFTPKMTDIFHLRDSDRGRPITDITSMLGYDEIEDDARQVLRELSVVEREVQIKHHGMSFLMRMRPYRTMDNVVDGVVITFMDINERKKAEETQDLLVRELNHRIKNLFAVTNGVVSLSARSAGTPQEMARAIRGRLEALARAHELIIPALGGGGEAIKRGTTLDALVTAIASPYREQEGDRARVAIKGPNVPLGGQAVTSLALVLHELATNATKYGALSSSKGHIAISWSVSEGALSLTWEERGGPAVAGPPLGQGFGSLLARRSIEGQLGGVLAYDWKAEGLIVHLSTPMERLLQ</sequence>
<evidence type="ECO:0000313" key="14">
    <source>
        <dbReference type="Proteomes" id="UP000094969"/>
    </source>
</evidence>
<dbReference type="Gene3D" id="3.30.450.20">
    <property type="entry name" value="PAS domain"/>
    <property type="match status" value="1"/>
</dbReference>
<dbReference type="NCBIfam" id="TIGR00229">
    <property type="entry name" value="sensory_box"/>
    <property type="match status" value="1"/>
</dbReference>
<feature type="domain" description="CheR-type methyltransferase" evidence="12">
    <location>
        <begin position="209"/>
        <end position="462"/>
    </location>
</feature>
<keyword evidence="9" id="KW-0145">Chemotaxis</keyword>
<evidence type="ECO:0000313" key="13">
    <source>
        <dbReference type="EMBL" id="AOO84310.1"/>
    </source>
</evidence>
<dbReference type="KEGG" id="bvv:BHK69_08905"/>
<dbReference type="SUPFAM" id="SSF53335">
    <property type="entry name" value="S-adenosyl-L-methionine-dependent methyltransferases"/>
    <property type="match status" value="1"/>
</dbReference>
<dbReference type="Gene3D" id="3.30.565.10">
    <property type="entry name" value="Histidine kinase-like ATPase, C-terminal domain"/>
    <property type="match status" value="1"/>
</dbReference>
<evidence type="ECO:0000256" key="10">
    <source>
        <dbReference type="SAM" id="MobiDB-lite"/>
    </source>
</evidence>
<feature type="region of interest" description="Disordered" evidence="10">
    <location>
        <begin position="658"/>
        <end position="678"/>
    </location>
</feature>
<feature type="compositionally biased region" description="Low complexity" evidence="10">
    <location>
        <begin position="664"/>
        <end position="674"/>
    </location>
</feature>
<keyword evidence="5" id="KW-0808">Transferase</keyword>
<evidence type="ECO:0000256" key="3">
    <source>
        <dbReference type="ARBA" id="ARBA00021740"/>
    </source>
</evidence>
<dbReference type="GO" id="GO:0006935">
    <property type="term" value="P:chemotaxis"/>
    <property type="evidence" value="ECO:0007669"/>
    <property type="project" value="UniProtKB-UniRule"/>
</dbReference>
<accession>A0A1D7UAB2</accession>
<evidence type="ECO:0000259" key="12">
    <source>
        <dbReference type="PROSITE" id="PS50123"/>
    </source>
</evidence>